<dbReference type="Gene3D" id="3.40.50.1240">
    <property type="entry name" value="Phosphoglycerate mutase-like"/>
    <property type="match status" value="1"/>
</dbReference>
<dbReference type="Pfam" id="PF12804">
    <property type="entry name" value="NTP_transf_3"/>
    <property type="match status" value="1"/>
</dbReference>
<dbReference type="InterPro" id="IPR013078">
    <property type="entry name" value="His_Pase_superF_clade-1"/>
</dbReference>
<dbReference type="Gene3D" id="3.90.550.10">
    <property type="entry name" value="Spore Coat Polysaccharide Biosynthesis Protein SpsA, Chain A"/>
    <property type="match status" value="1"/>
</dbReference>
<dbReference type="Gene3D" id="1.10.3210.10">
    <property type="entry name" value="Hypothetical protein af1432"/>
    <property type="match status" value="1"/>
</dbReference>
<evidence type="ECO:0000259" key="2">
    <source>
        <dbReference type="Pfam" id="PF12804"/>
    </source>
</evidence>
<dbReference type="InterPro" id="IPR029033">
    <property type="entry name" value="His_PPase_superfam"/>
</dbReference>
<dbReference type="PANTHER" id="PTHR43777:SF1">
    <property type="entry name" value="MOLYBDENUM COFACTOR CYTIDYLYLTRANSFERASE"/>
    <property type="match status" value="1"/>
</dbReference>
<dbReference type="SUPFAM" id="SSF53448">
    <property type="entry name" value="Nucleotide-diphospho-sugar transferases"/>
    <property type="match status" value="1"/>
</dbReference>
<dbReference type="InterPro" id="IPR025877">
    <property type="entry name" value="MobA-like_NTP_Trfase"/>
</dbReference>
<dbReference type="Proteomes" id="UP000001784">
    <property type="component" value="Chromosome"/>
</dbReference>
<accession>A0LHV7</accession>
<keyword evidence="3" id="KW-0378">Hydrolase</keyword>
<dbReference type="SMART" id="SM00855">
    <property type="entry name" value="PGAM"/>
    <property type="match status" value="1"/>
</dbReference>
<dbReference type="HOGENOM" id="CLU_461466_0_0_7"/>
<evidence type="ECO:0000313" key="4">
    <source>
        <dbReference type="Proteomes" id="UP000001784"/>
    </source>
</evidence>
<dbReference type="AlphaFoldDB" id="A0LHV7"/>
<dbReference type="PANTHER" id="PTHR43777">
    <property type="entry name" value="MOLYBDENUM COFACTOR CYTIDYLYLTRANSFERASE"/>
    <property type="match status" value="1"/>
</dbReference>
<proteinExistence type="predicted"/>
<dbReference type="EMBL" id="CP000478">
    <property type="protein sequence ID" value="ABK17009.1"/>
    <property type="molecule type" value="Genomic_DNA"/>
</dbReference>
<dbReference type="SUPFAM" id="SSF109604">
    <property type="entry name" value="HD-domain/PDEase-like"/>
    <property type="match status" value="1"/>
</dbReference>
<dbReference type="CDD" id="cd07067">
    <property type="entry name" value="HP_PGM_like"/>
    <property type="match status" value="1"/>
</dbReference>
<dbReference type="eggNOG" id="COG0406">
    <property type="taxonomic scope" value="Bacteria"/>
</dbReference>
<dbReference type="NCBIfam" id="NF045665">
    <property type="entry name" value="NTPtran_DVU1551"/>
    <property type="match status" value="1"/>
</dbReference>
<gene>
    <name evidence="3" type="ordered locus">Sfum_1317</name>
</gene>
<sequence>MTSTAGIAAVILAAGRSTRMDTSKPLLRLGAMTAIEQAVSRFREAGVEDLTVVVGFRADEITPVLDRIGVKWVLNADFDRGMLSSVLAGIERLQPDVEAFFLLPADIPLIKPGTLRALMRAYRLHAAPVLYPVFLGLRGHPPLISRACTAGLAATREGGMREHLRAHEERAVEVAVTDEGVLMDCDTPEDYRKLRAYASREDIPTERECRAFWERYDVPLDVRSHSDVVAEAARLLAVSLNRLGLDLDLDLVLAAGKLHDLAKGQPRHAVAGAAILEDAGYRRVARVVAAHTDIVPDTQAIREEDLVYLADKLVDGDELVSLDERFRKSFEKYANSPEIREAVKRRFEHAALIRERVQSTLECSVDELLVRHSNALRMLVAQRRNIFLIRHGAIRLPEKPKRFVGQLDLALSDRGIEQSEQLRERLRHVRLSAVFCSDLARSRETAAIIARPHGLCPEARPEMREIALGEWDGLTFDEVREKHPAAFAERGRDIVHFRPAGGESFMDCCLRVIPSFTSIIRETRGDLAVIGHAGVNRIILCQILGRPLADLFAIEQDYGCVNVIRQDGFAFELVSLNEKPHLEEETSGALP</sequence>
<dbReference type="Pfam" id="PF01966">
    <property type="entry name" value="HD"/>
    <property type="match status" value="1"/>
</dbReference>
<dbReference type="InterPro" id="IPR029044">
    <property type="entry name" value="Nucleotide-diphossugar_trans"/>
</dbReference>
<dbReference type="STRING" id="335543.Sfum_1317"/>
<dbReference type="InParanoid" id="A0LHV7"/>
<protein>
    <submittedName>
        <fullName evidence="3">Metal dependent phosphohydrolase</fullName>
    </submittedName>
</protein>
<dbReference type="SUPFAM" id="SSF53254">
    <property type="entry name" value="Phosphoglycerate mutase-like"/>
    <property type="match status" value="1"/>
</dbReference>
<organism evidence="3 4">
    <name type="scientific">Syntrophobacter fumaroxidans (strain DSM 10017 / MPOB)</name>
    <dbReference type="NCBI Taxonomy" id="335543"/>
    <lineage>
        <taxon>Bacteria</taxon>
        <taxon>Pseudomonadati</taxon>
        <taxon>Thermodesulfobacteriota</taxon>
        <taxon>Syntrophobacteria</taxon>
        <taxon>Syntrophobacterales</taxon>
        <taxon>Syntrophobacteraceae</taxon>
        <taxon>Syntrophobacter</taxon>
    </lineage>
</organism>
<dbReference type="RefSeq" id="WP_011698180.1">
    <property type="nucleotide sequence ID" value="NC_008554.1"/>
</dbReference>
<dbReference type="InterPro" id="IPR054703">
    <property type="entry name" value="Mop-rel"/>
</dbReference>
<feature type="domain" description="HD" evidence="1">
    <location>
        <begin position="224"/>
        <end position="313"/>
    </location>
</feature>
<dbReference type="KEGG" id="sfu:Sfum_1317"/>
<dbReference type="GO" id="GO:0016779">
    <property type="term" value="F:nucleotidyltransferase activity"/>
    <property type="evidence" value="ECO:0007669"/>
    <property type="project" value="UniProtKB-ARBA"/>
</dbReference>
<dbReference type="CDD" id="cd04182">
    <property type="entry name" value="GT_2_like_f"/>
    <property type="match status" value="1"/>
</dbReference>
<dbReference type="OrthoDB" id="9779263at2"/>
<dbReference type="GO" id="GO:0016787">
    <property type="term" value="F:hydrolase activity"/>
    <property type="evidence" value="ECO:0007669"/>
    <property type="project" value="UniProtKB-KW"/>
</dbReference>
<reference evidence="3 4" key="1">
    <citation type="submission" date="2006-10" db="EMBL/GenBank/DDBJ databases">
        <title>Complete sequence of Syntrophobacter fumaroxidans MPOB.</title>
        <authorList>
            <consortium name="US DOE Joint Genome Institute"/>
            <person name="Copeland A."/>
            <person name="Lucas S."/>
            <person name="Lapidus A."/>
            <person name="Barry K."/>
            <person name="Detter J.C."/>
            <person name="Glavina del Rio T."/>
            <person name="Hammon N."/>
            <person name="Israni S."/>
            <person name="Pitluck S."/>
            <person name="Goltsman E.G."/>
            <person name="Martinez M."/>
            <person name="Schmutz J."/>
            <person name="Larimer F."/>
            <person name="Land M."/>
            <person name="Hauser L."/>
            <person name="Kyrpides N."/>
            <person name="Kim E."/>
            <person name="Boone D.R."/>
            <person name="Brockman F."/>
            <person name="Culley D."/>
            <person name="Ferry J."/>
            <person name="Gunsalus R."/>
            <person name="McInerney M.J."/>
            <person name="Morrison M."/>
            <person name="Plugge C."/>
            <person name="Rohlin L."/>
            <person name="Scholten J."/>
            <person name="Sieber J."/>
            <person name="Stams A.J.M."/>
            <person name="Worm P."/>
            <person name="Henstra A.M."/>
            <person name="Richardson P."/>
        </authorList>
    </citation>
    <scope>NUCLEOTIDE SEQUENCE [LARGE SCALE GENOMIC DNA]</scope>
    <source>
        <strain evidence="4">DSM 10017 / MPOB</strain>
    </source>
</reference>
<dbReference type="InterPro" id="IPR006674">
    <property type="entry name" value="HD_domain"/>
</dbReference>
<dbReference type="Pfam" id="PF00300">
    <property type="entry name" value="His_Phos_1"/>
    <property type="match status" value="1"/>
</dbReference>
<evidence type="ECO:0000259" key="1">
    <source>
        <dbReference type="Pfam" id="PF01966"/>
    </source>
</evidence>
<name>A0LHV7_SYNFM</name>
<keyword evidence="4" id="KW-1185">Reference proteome</keyword>
<dbReference type="eggNOG" id="COG2068">
    <property type="taxonomic scope" value="Bacteria"/>
</dbReference>
<feature type="domain" description="MobA-like NTP transferase" evidence="2">
    <location>
        <begin position="9"/>
        <end position="168"/>
    </location>
</feature>
<evidence type="ECO:0000313" key="3">
    <source>
        <dbReference type="EMBL" id="ABK17009.1"/>
    </source>
</evidence>